<dbReference type="GO" id="GO:0003677">
    <property type="term" value="F:DNA binding"/>
    <property type="evidence" value="ECO:0007669"/>
    <property type="project" value="UniProtKB-UniRule"/>
</dbReference>
<dbReference type="RefSeq" id="WP_087634000.1">
    <property type="nucleotide sequence ID" value="NZ_FCNZ02000089.1"/>
</dbReference>
<dbReference type="GO" id="GO:0006310">
    <property type="term" value="P:DNA recombination"/>
    <property type="evidence" value="ECO:0007669"/>
    <property type="project" value="UniProtKB-KW"/>
</dbReference>
<dbReference type="SUPFAM" id="SSF56349">
    <property type="entry name" value="DNA breaking-rejoining enzymes"/>
    <property type="match status" value="1"/>
</dbReference>
<accession>A0A158KIZ5</accession>
<feature type="domain" description="Tyr recombinase" evidence="6">
    <location>
        <begin position="231"/>
        <end position="414"/>
    </location>
</feature>
<dbReference type="GO" id="GO:0015074">
    <property type="term" value="P:DNA integration"/>
    <property type="evidence" value="ECO:0007669"/>
    <property type="project" value="UniProtKB-KW"/>
</dbReference>
<keyword evidence="4" id="KW-0233">DNA recombination</keyword>
<gene>
    <name evidence="8" type="ORF">AWB66_06352</name>
</gene>
<evidence type="ECO:0000256" key="1">
    <source>
        <dbReference type="ARBA" id="ARBA00022829"/>
    </source>
</evidence>
<organism evidence="8 9">
    <name type="scientific">Caballeronia telluris</name>
    <dbReference type="NCBI Taxonomy" id="326475"/>
    <lineage>
        <taxon>Bacteria</taxon>
        <taxon>Pseudomonadati</taxon>
        <taxon>Pseudomonadota</taxon>
        <taxon>Betaproteobacteria</taxon>
        <taxon>Burkholderiales</taxon>
        <taxon>Burkholderiaceae</taxon>
        <taxon>Caballeronia</taxon>
    </lineage>
</organism>
<dbReference type="InterPro" id="IPR010998">
    <property type="entry name" value="Integrase_recombinase_N"/>
</dbReference>
<evidence type="ECO:0000313" key="9">
    <source>
        <dbReference type="Proteomes" id="UP000054717"/>
    </source>
</evidence>
<name>A0A158KIZ5_9BURK</name>
<dbReference type="InterPro" id="IPR002104">
    <property type="entry name" value="Integrase_catalytic"/>
</dbReference>
<dbReference type="AlphaFoldDB" id="A0A158KIZ5"/>
<protein>
    <submittedName>
        <fullName evidence="8">Integrase family protein</fullName>
    </submittedName>
</protein>
<dbReference type="InterPro" id="IPR004107">
    <property type="entry name" value="Integrase_SAM-like_N"/>
</dbReference>
<dbReference type="InterPro" id="IPR050090">
    <property type="entry name" value="Tyrosine_recombinase_XerCD"/>
</dbReference>
<reference evidence="8" key="1">
    <citation type="submission" date="2016-01" db="EMBL/GenBank/DDBJ databases">
        <authorList>
            <person name="Peeters Charlotte."/>
        </authorList>
    </citation>
    <scope>NUCLEOTIDE SEQUENCE</scope>
    <source>
        <strain evidence="8">LMG 22936</strain>
    </source>
</reference>
<comment type="caution">
    <text evidence="8">The sequence shown here is derived from an EMBL/GenBank/DDBJ whole genome shotgun (WGS) entry which is preliminary data.</text>
</comment>
<evidence type="ECO:0000256" key="4">
    <source>
        <dbReference type="ARBA" id="ARBA00023172"/>
    </source>
</evidence>
<evidence type="ECO:0000256" key="3">
    <source>
        <dbReference type="ARBA" id="ARBA00023125"/>
    </source>
</evidence>
<sequence length="420" mass="47280">MLEQYFIKPATIDRIRASWLGPQIESYVEWMHDNGYATCNVFRRVPVLCQFADFAATHGATDLASAAEFVESFTSCWVATHGSKETTEAARHGIVVNARGPVRQMLNLAIAGSINRERSCKPFPFEGEAGGFAEYLRQERGLRESTLYQYAHALNRFDGYLRQTGVQYLSELSPPLLASFMINVAPCLGRTGRRNLCGMLRVFLRYCHREGIVYEDLESALESPQTYRLADVPRSITWDEVRRMLAVVDRRTILGRRDYAILLLLVTYGLRGHEVASLTLDDIDWKRERLQVPERKAGHWTAYPLASVVAEALIEYLKHGRPSTTDRHLFFRVLAPRKPIASAAISLTVAKYLHRAGIKVHRAGAHTLRHTCVQRLIDAEFPLKTIGDYIGHRSASSTEVYSKVALAALREVAMGDGEAL</sequence>
<dbReference type="InterPro" id="IPR013762">
    <property type="entry name" value="Integrase-like_cat_sf"/>
</dbReference>
<dbReference type="PROSITE" id="PS51898">
    <property type="entry name" value="TYR_RECOMBINASE"/>
    <property type="match status" value="1"/>
</dbReference>
<evidence type="ECO:0000256" key="5">
    <source>
        <dbReference type="PROSITE-ProRule" id="PRU01248"/>
    </source>
</evidence>
<dbReference type="Gene3D" id="1.10.443.10">
    <property type="entry name" value="Intergrase catalytic core"/>
    <property type="match status" value="1"/>
</dbReference>
<dbReference type="GO" id="GO:0007059">
    <property type="term" value="P:chromosome segregation"/>
    <property type="evidence" value="ECO:0007669"/>
    <property type="project" value="UniProtKB-KW"/>
</dbReference>
<dbReference type="InterPro" id="IPR044068">
    <property type="entry name" value="CB"/>
</dbReference>
<dbReference type="Proteomes" id="UP000054717">
    <property type="component" value="Unassembled WGS sequence"/>
</dbReference>
<proteinExistence type="predicted"/>
<dbReference type="EMBL" id="FCNZ02000089">
    <property type="protein sequence ID" value="SAL80975.1"/>
    <property type="molecule type" value="Genomic_DNA"/>
</dbReference>
<evidence type="ECO:0000256" key="2">
    <source>
        <dbReference type="ARBA" id="ARBA00022908"/>
    </source>
</evidence>
<feature type="domain" description="Core-binding (CB)" evidence="7">
    <location>
        <begin position="123"/>
        <end position="208"/>
    </location>
</feature>
<evidence type="ECO:0000259" key="6">
    <source>
        <dbReference type="PROSITE" id="PS51898"/>
    </source>
</evidence>
<dbReference type="CDD" id="cd01188">
    <property type="entry name" value="INT_RitA_C_like"/>
    <property type="match status" value="1"/>
</dbReference>
<keyword evidence="9" id="KW-1185">Reference proteome</keyword>
<dbReference type="InterPro" id="IPR011010">
    <property type="entry name" value="DNA_brk_join_enz"/>
</dbReference>
<evidence type="ECO:0000259" key="7">
    <source>
        <dbReference type="PROSITE" id="PS51900"/>
    </source>
</evidence>
<dbReference type="Pfam" id="PF02899">
    <property type="entry name" value="Phage_int_SAM_1"/>
    <property type="match status" value="1"/>
</dbReference>
<dbReference type="Pfam" id="PF00589">
    <property type="entry name" value="Phage_integrase"/>
    <property type="match status" value="1"/>
</dbReference>
<keyword evidence="2" id="KW-0229">DNA integration</keyword>
<evidence type="ECO:0000313" key="8">
    <source>
        <dbReference type="EMBL" id="SAL80975.1"/>
    </source>
</evidence>
<keyword evidence="3 5" id="KW-0238">DNA-binding</keyword>
<keyword evidence="1" id="KW-0159">Chromosome partition</keyword>
<dbReference type="PANTHER" id="PTHR30349:SF81">
    <property type="entry name" value="TYROSINE RECOMBINASE XERC"/>
    <property type="match status" value="1"/>
</dbReference>
<dbReference type="Gene3D" id="1.10.150.130">
    <property type="match status" value="1"/>
</dbReference>
<dbReference type="PANTHER" id="PTHR30349">
    <property type="entry name" value="PHAGE INTEGRASE-RELATED"/>
    <property type="match status" value="1"/>
</dbReference>
<dbReference type="STRING" id="326475.AWB66_06352"/>
<dbReference type="PROSITE" id="PS51900">
    <property type="entry name" value="CB"/>
    <property type="match status" value="1"/>
</dbReference>